<dbReference type="AlphaFoldDB" id="A0A9P6WJZ4"/>
<gene>
    <name evidence="3" type="ORF">C6P40_000825</name>
</gene>
<dbReference type="InterPro" id="IPR037883">
    <property type="entry name" value="Knr4/Smi1-like_sf"/>
</dbReference>
<evidence type="ECO:0000259" key="2">
    <source>
        <dbReference type="SMART" id="SM00860"/>
    </source>
</evidence>
<dbReference type="Gene3D" id="3.40.1580.10">
    <property type="entry name" value="SMI1/KNR4-like"/>
    <property type="match status" value="1"/>
</dbReference>
<name>A0A9P6WJZ4_9ASCO</name>
<dbReference type="EMBL" id="PUHW01000141">
    <property type="protein sequence ID" value="KAG0688569.1"/>
    <property type="molecule type" value="Genomic_DNA"/>
</dbReference>
<accession>A0A9P6WJZ4</accession>
<dbReference type="PANTHER" id="PTHR47432">
    <property type="entry name" value="CELL WALL ASSEMBLY REGULATOR SMI1"/>
    <property type="match status" value="1"/>
</dbReference>
<evidence type="ECO:0000313" key="4">
    <source>
        <dbReference type="Proteomes" id="UP000697127"/>
    </source>
</evidence>
<protein>
    <recommendedName>
        <fullName evidence="2">Knr4/Smi1-like domain-containing protein</fullName>
    </recommendedName>
</protein>
<sequence length="399" mass="45816">MGFLGKKWNELVYTLTSNDRYAGYHSSKAMKSLTTDSDDIANQIEEINMTNDSKSNTFYNDNLDESSYSIDEKQQAQLVLDAWHIIEDVINLDMKDPKNYFKLNPKNYGSYDDSEIDDLDDIPDAEDLLNSLSDPCTIKDLNVAQKHLGIKFPFPVIQYFLTHDGQEVPPSSTRKLGLIYGLQLLSLAEVVVMTNYWRKVSRRELNSKFVPKTVVENNVKEKELIENNEKEENMIINNDPNFQIVEKINKISENDLKNYPDLMRNISTHSKNDYIKKLPNQSSYPPKMIKLQYANSNWIPLVTDNAGNNIAIDLDPDTDGKIGQVIIFGREFDTKFVIADNWGDFMNKFALDFENPKRCNLDYDGDIGKFDLAYLDKNGNIVDQGYLYVLSQRAMGKDI</sequence>
<dbReference type="PIRSF" id="PIRSF017023">
    <property type="entry name" value="KNR4"/>
    <property type="match status" value="1"/>
</dbReference>
<dbReference type="Pfam" id="PF09346">
    <property type="entry name" value="SMI1_KNR4"/>
    <property type="match status" value="1"/>
</dbReference>
<dbReference type="SUPFAM" id="SSF160631">
    <property type="entry name" value="SMI1/KNR4-like"/>
    <property type="match status" value="1"/>
</dbReference>
<organism evidence="3 4">
    <name type="scientific">Pichia californica</name>
    <dbReference type="NCBI Taxonomy" id="460514"/>
    <lineage>
        <taxon>Eukaryota</taxon>
        <taxon>Fungi</taxon>
        <taxon>Dikarya</taxon>
        <taxon>Ascomycota</taxon>
        <taxon>Saccharomycotina</taxon>
        <taxon>Pichiomycetes</taxon>
        <taxon>Pichiales</taxon>
        <taxon>Pichiaceae</taxon>
        <taxon>Pichia</taxon>
    </lineage>
</organism>
<reference evidence="3" key="1">
    <citation type="submission" date="2020-11" db="EMBL/GenBank/DDBJ databases">
        <title>Kefir isolates.</title>
        <authorList>
            <person name="Marcisauskas S."/>
            <person name="Kim Y."/>
            <person name="Blasche S."/>
        </authorList>
    </citation>
    <scope>NUCLEOTIDE SEQUENCE</scope>
    <source>
        <strain evidence="3">Olga-1</strain>
    </source>
</reference>
<dbReference type="GO" id="GO:0070880">
    <property type="term" value="P:fungal-type cell wall beta-glucan biosynthetic process"/>
    <property type="evidence" value="ECO:0007669"/>
    <property type="project" value="TreeGrafter"/>
</dbReference>
<comment type="caution">
    <text evidence="3">The sequence shown here is derived from an EMBL/GenBank/DDBJ whole genome shotgun (WGS) entry which is preliminary data.</text>
</comment>
<dbReference type="GO" id="GO:0043332">
    <property type="term" value="C:mating projection tip"/>
    <property type="evidence" value="ECO:0007669"/>
    <property type="project" value="TreeGrafter"/>
</dbReference>
<dbReference type="InterPro" id="IPR051873">
    <property type="entry name" value="KNR4/SMI1_regulator"/>
</dbReference>
<evidence type="ECO:0000313" key="3">
    <source>
        <dbReference type="EMBL" id="KAG0688569.1"/>
    </source>
</evidence>
<dbReference type="Proteomes" id="UP000697127">
    <property type="component" value="Unassembled WGS sequence"/>
</dbReference>
<dbReference type="OrthoDB" id="2305498at2759"/>
<dbReference type="InterPro" id="IPR018958">
    <property type="entry name" value="Knr4/Smi1-like_dom"/>
</dbReference>
<evidence type="ECO:0000256" key="1">
    <source>
        <dbReference type="ARBA" id="ARBA00005303"/>
    </source>
</evidence>
<dbReference type="PANTHER" id="PTHR47432:SF1">
    <property type="entry name" value="CELL WALL ASSEMBLY REGULATOR SMI1"/>
    <property type="match status" value="1"/>
</dbReference>
<keyword evidence="4" id="KW-1185">Reference proteome</keyword>
<proteinExistence type="inferred from homology"/>
<feature type="domain" description="Knr4/Smi1-like" evidence="2">
    <location>
        <begin position="135"/>
        <end position="348"/>
    </location>
</feature>
<dbReference type="SMART" id="SM00860">
    <property type="entry name" value="SMI1_KNR4"/>
    <property type="match status" value="1"/>
</dbReference>
<dbReference type="InterPro" id="IPR009203">
    <property type="entry name" value="Knr4/Smi1"/>
</dbReference>
<comment type="similarity">
    <text evidence="1">Belongs to the KNR4/SMI1 family.</text>
</comment>